<dbReference type="InterPro" id="IPR013785">
    <property type="entry name" value="Aldolase_TIM"/>
</dbReference>
<comment type="similarity">
    <text evidence="1">Belongs to the anaerobic coproporphyrinogen-III oxidase family. HemW subfamily.</text>
</comment>
<dbReference type="GO" id="GO:0005737">
    <property type="term" value="C:cytoplasm"/>
    <property type="evidence" value="ECO:0007669"/>
    <property type="project" value="UniProtKB-SubCell"/>
</dbReference>
<reference evidence="11" key="2">
    <citation type="submission" date="2021-04" db="EMBL/GenBank/DDBJ databases">
        <authorList>
            <person name="Gilroy R."/>
        </authorList>
    </citation>
    <scope>NUCLEOTIDE SEQUENCE</scope>
    <source>
        <strain evidence="11">CHK193-4272</strain>
    </source>
</reference>
<evidence type="ECO:0000256" key="8">
    <source>
        <dbReference type="ARBA" id="ARBA00023186"/>
    </source>
</evidence>
<dbReference type="PROSITE" id="PS51918">
    <property type="entry name" value="RADICAL_SAM"/>
    <property type="match status" value="1"/>
</dbReference>
<evidence type="ECO:0000256" key="7">
    <source>
        <dbReference type="ARBA" id="ARBA00023014"/>
    </source>
</evidence>
<reference evidence="11" key="1">
    <citation type="journal article" date="2021" name="PeerJ">
        <title>Extensive microbial diversity within the chicken gut microbiome revealed by metagenomics and culture.</title>
        <authorList>
            <person name="Gilroy R."/>
            <person name="Ravi A."/>
            <person name="Getino M."/>
            <person name="Pursley I."/>
            <person name="Horton D.L."/>
            <person name="Alikhan N.F."/>
            <person name="Baker D."/>
            <person name="Gharbi K."/>
            <person name="Hall N."/>
            <person name="Watson M."/>
            <person name="Adriaenssens E.M."/>
            <person name="Foster-Nyarko E."/>
            <person name="Jarju S."/>
            <person name="Secka A."/>
            <person name="Antonio M."/>
            <person name="Oren A."/>
            <person name="Chaudhuri R.R."/>
            <person name="La Ragione R."/>
            <person name="Hildebrand F."/>
            <person name="Pallen M.J."/>
        </authorList>
    </citation>
    <scope>NUCLEOTIDE SEQUENCE</scope>
    <source>
        <strain evidence="11">CHK193-4272</strain>
    </source>
</reference>
<dbReference type="Pfam" id="PF06969">
    <property type="entry name" value="HemN_C"/>
    <property type="match status" value="1"/>
</dbReference>
<dbReference type="SUPFAM" id="SSF102114">
    <property type="entry name" value="Radical SAM enzymes"/>
    <property type="match status" value="1"/>
</dbReference>
<comment type="caution">
    <text evidence="11">The sequence shown here is derived from an EMBL/GenBank/DDBJ whole genome shotgun (WGS) entry which is preliminary data.</text>
</comment>
<dbReference type="CDD" id="cd01335">
    <property type="entry name" value="Radical_SAM"/>
    <property type="match status" value="1"/>
</dbReference>
<dbReference type="InterPro" id="IPR004559">
    <property type="entry name" value="HemW-like"/>
</dbReference>
<evidence type="ECO:0000313" key="11">
    <source>
        <dbReference type="EMBL" id="HIV62845.1"/>
    </source>
</evidence>
<gene>
    <name evidence="11" type="primary">hemW</name>
    <name evidence="11" type="ORF">H9746_08415</name>
</gene>
<evidence type="ECO:0000313" key="12">
    <source>
        <dbReference type="Proteomes" id="UP000886808"/>
    </source>
</evidence>
<comment type="function">
    <text evidence="9">Probably acts as a heme chaperone, transferring heme to an unknown acceptor. Binds one molecule of heme per monomer, possibly covalently. Binds 1 [4Fe-4S] cluster. The cluster is coordinated with 3 cysteines and an exchangeable S-adenosyl-L-methionine.</text>
</comment>
<name>A0A9D1PJE2_9FIRM</name>
<dbReference type="InterPro" id="IPR058240">
    <property type="entry name" value="rSAM_sf"/>
</dbReference>
<keyword evidence="8 9" id="KW-0143">Chaperone</keyword>
<keyword evidence="5 9" id="KW-0479">Metal-binding</keyword>
<dbReference type="GO" id="GO:0006779">
    <property type="term" value="P:porphyrin-containing compound biosynthetic process"/>
    <property type="evidence" value="ECO:0007669"/>
    <property type="project" value="InterPro"/>
</dbReference>
<accession>A0A9D1PJE2</accession>
<dbReference type="SFLD" id="SFLDS00029">
    <property type="entry name" value="Radical_SAM"/>
    <property type="match status" value="1"/>
</dbReference>
<evidence type="ECO:0000256" key="1">
    <source>
        <dbReference type="ARBA" id="ARBA00006100"/>
    </source>
</evidence>
<dbReference type="Gene3D" id="3.20.20.70">
    <property type="entry name" value="Aldolase class I"/>
    <property type="match status" value="1"/>
</dbReference>
<evidence type="ECO:0000256" key="3">
    <source>
        <dbReference type="ARBA" id="ARBA00022617"/>
    </source>
</evidence>
<dbReference type="SFLD" id="SFLDG01082">
    <property type="entry name" value="B12-binding_domain_containing"/>
    <property type="match status" value="1"/>
</dbReference>
<dbReference type="SFLD" id="SFLDG01065">
    <property type="entry name" value="anaerobic_coproporphyrinogen-I"/>
    <property type="match status" value="1"/>
</dbReference>
<proteinExistence type="inferred from homology"/>
<dbReference type="InterPro" id="IPR034505">
    <property type="entry name" value="Coproporphyrinogen-III_oxidase"/>
</dbReference>
<evidence type="ECO:0000256" key="9">
    <source>
        <dbReference type="RuleBase" id="RU364116"/>
    </source>
</evidence>
<evidence type="ECO:0000256" key="5">
    <source>
        <dbReference type="ARBA" id="ARBA00022723"/>
    </source>
</evidence>
<organism evidence="11 12">
    <name type="scientific">Candidatus Butyricicoccus avistercoris</name>
    <dbReference type="NCBI Taxonomy" id="2838518"/>
    <lineage>
        <taxon>Bacteria</taxon>
        <taxon>Bacillati</taxon>
        <taxon>Bacillota</taxon>
        <taxon>Clostridia</taxon>
        <taxon>Eubacteriales</taxon>
        <taxon>Butyricicoccaceae</taxon>
        <taxon>Butyricicoccus</taxon>
    </lineage>
</organism>
<dbReference type="InterPro" id="IPR006638">
    <property type="entry name" value="Elp3/MiaA/NifB-like_rSAM"/>
</dbReference>
<comment type="subcellular location">
    <subcellularLocation>
        <location evidence="9">Cytoplasm</location>
    </subcellularLocation>
</comment>
<dbReference type="PANTHER" id="PTHR13932">
    <property type="entry name" value="COPROPORPHYRINIGEN III OXIDASE"/>
    <property type="match status" value="1"/>
</dbReference>
<dbReference type="GO" id="GO:0051539">
    <property type="term" value="F:4 iron, 4 sulfur cluster binding"/>
    <property type="evidence" value="ECO:0007669"/>
    <property type="project" value="UniProtKB-UniRule"/>
</dbReference>
<keyword evidence="7 9" id="KW-0411">Iron-sulfur</keyword>
<evidence type="ECO:0000256" key="2">
    <source>
        <dbReference type="ARBA" id="ARBA00017228"/>
    </source>
</evidence>
<keyword evidence="6 9" id="KW-0408">Iron</keyword>
<protein>
    <recommendedName>
        <fullName evidence="2 9">Heme chaperone HemW</fullName>
    </recommendedName>
</protein>
<dbReference type="NCBIfam" id="TIGR00539">
    <property type="entry name" value="hemN_rel"/>
    <property type="match status" value="1"/>
</dbReference>
<dbReference type="EMBL" id="DXIE01000049">
    <property type="protein sequence ID" value="HIV62845.1"/>
    <property type="molecule type" value="Genomic_DNA"/>
</dbReference>
<evidence type="ECO:0000256" key="4">
    <source>
        <dbReference type="ARBA" id="ARBA00022691"/>
    </source>
</evidence>
<evidence type="ECO:0000259" key="10">
    <source>
        <dbReference type="PROSITE" id="PS51918"/>
    </source>
</evidence>
<dbReference type="InterPro" id="IPR007197">
    <property type="entry name" value="rSAM"/>
</dbReference>
<keyword evidence="9" id="KW-0963">Cytoplasm</keyword>
<dbReference type="SMART" id="SM00729">
    <property type="entry name" value="Elp3"/>
    <property type="match status" value="1"/>
</dbReference>
<dbReference type="Pfam" id="PF04055">
    <property type="entry name" value="Radical_SAM"/>
    <property type="match status" value="1"/>
</dbReference>
<keyword evidence="3 9" id="KW-0349">Heme</keyword>
<feature type="domain" description="Radical SAM core" evidence="10">
    <location>
        <begin position="1"/>
        <end position="231"/>
    </location>
</feature>
<dbReference type="SFLD" id="SFLDF00562">
    <property type="entry name" value="HemN-like__clustered_with_heat"/>
    <property type="match status" value="1"/>
</dbReference>
<dbReference type="SFLD" id="SFLDF00288">
    <property type="entry name" value="HemN-like__clustered_with_nucl"/>
    <property type="match status" value="1"/>
</dbReference>
<dbReference type="AlphaFoldDB" id="A0A9D1PJE2"/>
<dbReference type="PANTHER" id="PTHR13932:SF5">
    <property type="entry name" value="RADICAL S-ADENOSYL METHIONINE DOMAIN-CONTAINING PROTEIN 1, MITOCHONDRIAL"/>
    <property type="match status" value="1"/>
</dbReference>
<dbReference type="GO" id="GO:0046872">
    <property type="term" value="F:metal ion binding"/>
    <property type="evidence" value="ECO:0007669"/>
    <property type="project" value="UniProtKB-UniRule"/>
</dbReference>
<keyword evidence="4 9" id="KW-0949">S-adenosyl-L-methionine</keyword>
<evidence type="ECO:0000256" key="6">
    <source>
        <dbReference type="ARBA" id="ARBA00023004"/>
    </source>
</evidence>
<dbReference type="GO" id="GO:0004109">
    <property type="term" value="F:coproporphyrinogen oxidase activity"/>
    <property type="evidence" value="ECO:0007669"/>
    <property type="project" value="InterPro"/>
</dbReference>
<dbReference type="Proteomes" id="UP000886808">
    <property type="component" value="Unassembled WGS sequence"/>
</dbReference>
<dbReference type="InterPro" id="IPR010723">
    <property type="entry name" value="HemN_C"/>
</dbReference>
<sequence length="372" mass="42109">MKNKLGLYIHIPFCASKCSYCDFYSFAANVGQIDEYIKALIKQIKNWSEKCTQYVVDTVYFGGGTPSLIGGERLAQIIKTIYDSFNVKSDAEITVESNPDSINEDLLLNLKKVNVNRLSIGVQAMQDDMLKALSRRHTAIQAKNAVNLAKKYGFNNISLDLMYALPNQSIDMVLDSLNQMLELEPTHLSCYALKVEEGTPLAKQNPILPDEDIAADMYNAICETLKNHGFEHYEISNWAKNGYYSRHNSRYWDLSEYLGIGSSAHSLLDGKRFEYSANINDFILGLKPIEEEQVNGFNQADEFIMLSLRTSKGINSFEYEQKFNKSFKPIEKALKKYIAHGLVQNKNDTWFLTETGFLVSNAILSDVLTSVE</sequence>
<keyword evidence="9" id="KW-0004">4Fe-4S</keyword>